<name>A0ABP1HWR6_9EUKA</name>
<sequence>MICLNNSCTNNSVHELCASDSEEQVDQFKQEFQDSYNVSDKKQCKIFVTQINYGYSSKQYEIQQLKLFIKDNHLEMHKHQLLNQAISDYPDLPFSMILKEIKNCQ</sequence>
<protein>
    <submittedName>
        <fullName evidence="1">Hypothetical_protein</fullName>
    </submittedName>
</protein>
<dbReference type="Proteomes" id="UP001642409">
    <property type="component" value="Unassembled WGS sequence"/>
</dbReference>
<organism evidence="1 2">
    <name type="scientific">Hexamita inflata</name>
    <dbReference type="NCBI Taxonomy" id="28002"/>
    <lineage>
        <taxon>Eukaryota</taxon>
        <taxon>Metamonada</taxon>
        <taxon>Diplomonadida</taxon>
        <taxon>Hexamitidae</taxon>
        <taxon>Hexamitinae</taxon>
        <taxon>Hexamita</taxon>
    </lineage>
</organism>
<evidence type="ECO:0000313" key="1">
    <source>
        <dbReference type="EMBL" id="CAL6003948.1"/>
    </source>
</evidence>
<comment type="caution">
    <text evidence="1">The sequence shown here is derived from an EMBL/GenBank/DDBJ whole genome shotgun (WGS) entry which is preliminary data.</text>
</comment>
<dbReference type="EMBL" id="CAXDID020000048">
    <property type="protein sequence ID" value="CAL6003948.1"/>
    <property type="molecule type" value="Genomic_DNA"/>
</dbReference>
<accession>A0ABP1HWR6</accession>
<evidence type="ECO:0000313" key="2">
    <source>
        <dbReference type="Proteomes" id="UP001642409"/>
    </source>
</evidence>
<gene>
    <name evidence="1" type="ORF">HINF_LOCUS18647</name>
</gene>
<proteinExistence type="predicted"/>
<reference evidence="1 2" key="1">
    <citation type="submission" date="2024-07" db="EMBL/GenBank/DDBJ databases">
        <authorList>
            <person name="Akdeniz Z."/>
        </authorList>
    </citation>
    <scope>NUCLEOTIDE SEQUENCE [LARGE SCALE GENOMIC DNA]</scope>
</reference>
<keyword evidence="2" id="KW-1185">Reference proteome</keyword>